<keyword evidence="1" id="KW-0479">Metal-binding</keyword>
<sequence length="1340" mass="148243">MNVFPKGEVVESGEGGRSVWVVEAVGGGISRDLKAAERRGRWVQRLALLGGLQKTELKMESKDGFHLQSIEIQEDDSLSLRHYNFQMEEKSGKCNLCATRCLSCPHFEQVASIAGLGTSNFTNEASKEKKSSHCSSNDGILFSHSLNSVYDCRQHTSSEASNIFSVSSCPESFSEIAESRATVRVSDPCEDTELLLDIRNAQPAGESRSRDSPKDLIKFDIERFSNQIEKHKELDTPVDNVSCISRSDSAYLRIADTHFDRADNNHCDFLNFTKKHPQEGVVYPNFIDCTISPKGEPSECSGEKVESLPARVAMSGISQIDGVYNYHTFNTDNIHLNCKHLDAGMENHLNCGGRIFEPPVIDAANLFISWYSVDFILFLTYSFVPGIEPQTYNFSIKNTCIFNCNISAASFQLPFDLYYFQLQYMGYAGVINEIKSPELHCIIVRVCDICGDVGREELLAICSKCTDGAEHIYCMRIIRDKVPEGDWACEECSLKIDTDKPVQDKVEETARISIGSLECQKSGSSLNIESRSGSKFKSRSSGVGSTRTDDVSSTFRFSAKRQGTPLKAQSAKEARTTEMNSVHLRSSKPCHNSPSDRDTSFKNLKKVEMKATKEINSELQSFSNLQDKAKVPSAFGDKRHVGTLKAELGEKRKDHELKVISPTASNKINNALLHGDTTFKRLKKGEMEASKEITSELLISSNDQKKSKVHSACGDKRHVQTLNVELNKKRRDLEAKVISPKASNTFNNSLLHRNTSFKNLKKVEKKASKEIASVVQISCNPGNIKVPGAFGDKRHVETFKADLRREPPSNLGKPQREAALSVSSLKHSSYSTPEKSELPSILGDKSPKLCSKTEISQYKCVQLNSKSSNDAGLKLKGQLAKGSLLKSRSYNAEDLKSKGQLAKGDSSEKQMVARKSDNKKQADTRVLSKSLSFNSVISDKVNATCSEVRVENADCLEGLKKLNREKEIETIKGKNMSELHSPAMCSPSCDDVFISESNCHKLDSVRSCGLSHNSSKASSSIANNLALDEESCQRNLPQFEAAIFFHSSTIPEPNYKWLGKFQLHTGEGLASVCGGVQPLVSTSASPRVLELAYKLPEIIILEALPRLETWPSQFIKHRATEENIAFYFFATDLDRTLLECMTKYDLALRGNLDGFELLIFPSNLLPEKCQRWNKILFLWGVFRGRKEKNSDNEKRPAFDLNAYPQDREDTEGVAEGGECLSVTDSLGDIHKFDSTGTRSSGDVVLLEGDGSGFTDAGQSLDKGGNKSQVVDLNLSVWPQSATHEGGLWLSTAIADNGSIEEMHHGKPRMEDGEASVSGSHEKILEAANTLVSLREGVRNI</sequence>
<dbReference type="GO" id="GO:0140566">
    <property type="term" value="F:histone reader activity"/>
    <property type="evidence" value="ECO:0007669"/>
    <property type="project" value="InterPro"/>
</dbReference>
<keyword evidence="4" id="KW-0805">Transcription regulation</keyword>
<feature type="region of interest" description="Disordered" evidence="6">
    <location>
        <begin position="895"/>
        <end position="924"/>
    </location>
</feature>
<dbReference type="GO" id="GO:0034244">
    <property type="term" value="P:negative regulation of transcription elongation by RNA polymerase II"/>
    <property type="evidence" value="ECO:0007669"/>
    <property type="project" value="InterPro"/>
</dbReference>
<feature type="compositionally biased region" description="Polar residues" evidence="6">
    <location>
        <begin position="577"/>
        <end position="593"/>
    </location>
</feature>
<name>A0A834TU58_9FABA</name>
<keyword evidence="9" id="KW-1185">Reference proteome</keyword>
<dbReference type="Pfam" id="PF23121">
    <property type="entry name" value="SPOC_AIPP2"/>
    <property type="match status" value="1"/>
</dbReference>
<dbReference type="OrthoDB" id="1436072at2759"/>
<evidence type="ECO:0000313" key="9">
    <source>
        <dbReference type="Proteomes" id="UP000634136"/>
    </source>
</evidence>
<evidence type="ECO:0000313" key="8">
    <source>
        <dbReference type="EMBL" id="KAF7828568.1"/>
    </source>
</evidence>
<feature type="region of interest" description="Disordered" evidence="6">
    <location>
        <begin position="802"/>
        <end position="843"/>
    </location>
</feature>
<keyword evidence="5" id="KW-0804">Transcription</keyword>
<dbReference type="PANTHER" id="PTHR33304:SF15">
    <property type="entry name" value="ZINC FINGER PHD-TYPE DOMAIN-CONTAINING PROTEIN"/>
    <property type="match status" value="1"/>
</dbReference>
<evidence type="ECO:0000256" key="3">
    <source>
        <dbReference type="ARBA" id="ARBA00022833"/>
    </source>
</evidence>
<proteinExistence type="predicted"/>
<evidence type="ECO:0000256" key="5">
    <source>
        <dbReference type="ARBA" id="ARBA00023163"/>
    </source>
</evidence>
<evidence type="ECO:0000259" key="7">
    <source>
        <dbReference type="SMART" id="SM00249"/>
    </source>
</evidence>
<dbReference type="Gene3D" id="3.30.40.10">
    <property type="entry name" value="Zinc/RING finger domain, C3HC4 (zinc finger)"/>
    <property type="match status" value="1"/>
</dbReference>
<reference evidence="8" key="1">
    <citation type="submission" date="2020-09" db="EMBL/GenBank/DDBJ databases">
        <title>Genome-Enabled Discovery of Anthraquinone Biosynthesis in Senna tora.</title>
        <authorList>
            <person name="Kang S.-H."/>
            <person name="Pandey R.P."/>
            <person name="Lee C.-M."/>
            <person name="Sim J.-S."/>
            <person name="Jeong J.-T."/>
            <person name="Choi B.-S."/>
            <person name="Jung M."/>
            <person name="Ginzburg D."/>
            <person name="Zhao K."/>
            <person name="Won S.Y."/>
            <person name="Oh T.-J."/>
            <person name="Yu Y."/>
            <person name="Kim N.-H."/>
            <person name="Lee O.R."/>
            <person name="Lee T.-H."/>
            <person name="Bashyal P."/>
            <person name="Kim T.-S."/>
            <person name="Lee W.-H."/>
            <person name="Kawkins C."/>
            <person name="Kim C.-K."/>
            <person name="Kim J.S."/>
            <person name="Ahn B.O."/>
            <person name="Rhee S.Y."/>
            <person name="Sohng J.K."/>
        </authorList>
    </citation>
    <scope>NUCLEOTIDE SEQUENCE</scope>
    <source>
        <tissue evidence="8">Leaf</tissue>
    </source>
</reference>
<keyword evidence="2" id="KW-0863">Zinc-finger</keyword>
<dbReference type="InterPro" id="IPR013083">
    <property type="entry name" value="Znf_RING/FYVE/PHD"/>
</dbReference>
<dbReference type="SUPFAM" id="SSF57903">
    <property type="entry name" value="FYVE/PHD zinc finger"/>
    <property type="match status" value="1"/>
</dbReference>
<feature type="compositionally biased region" description="Low complexity" evidence="6">
    <location>
        <begin position="530"/>
        <end position="545"/>
    </location>
</feature>
<feature type="domain" description="Zinc finger PHD-type" evidence="7">
    <location>
        <begin position="446"/>
        <end position="493"/>
    </location>
</feature>
<keyword evidence="3" id="KW-0862">Zinc</keyword>
<organism evidence="8 9">
    <name type="scientific">Senna tora</name>
    <dbReference type="NCBI Taxonomy" id="362788"/>
    <lineage>
        <taxon>Eukaryota</taxon>
        <taxon>Viridiplantae</taxon>
        <taxon>Streptophyta</taxon>
        <taxon>Embryophyta</taxon>
        <taxon>Tracheophyta</taxon>
        <taxon>Spermatophyta</taxon>
        <taxon>Magnoliopsida</taxon>
        <taxon>eudicotyledons</taxon>
        <taxon>Gunneridae</taxon>
        <taxon>Pentapetalae</taxon>
        <taxon>rosids</taxon>
        <taxon>fabids</taxon>
        <taxon>Fabales</taxon>
        <taxon>Fabaceae</taxon>
        <taxon>Caesalpinioideae</taxon>
        <taxon>Cassia clade</taxon>
        <taxon>Senna</taxon>
    </lineage>
</organism>
<dbReference type="InterPro" id="IPR056280">
    <property type="entry name" value="AIPP2-like_SPOC"/>
</dbReference>
<dbReference type="Proteomes" id="UP000634136">
    <property type="component" value="Unassembled WGS sequence"/>
</dbReference>
<protein>
    <recommendedName>
        <fullName evidence="7">Zinc finger PHD-type domain-containing protein</fullName>
    </recommendedName>
</protein>
<feature type="compositionally biased region" description="Low complexity" evidence="6">
    <location>
        <begin position="821"/>
        <end position="831"/>
    </location>
</feature>
<comment type="caution">
    <text evidence="8">The sequence shown here is derived from an EMBL/GenBank/DDBJ whole genome shotgun (WGS) entry which is preliminary data.</text>
</comment>
<dbReference type="EMBL" id="JAAIUW010000006">
    <property type="protein sequence ID" value="KAF7828568.1"/>
    <property type="molecule type" value="Genomic_DNA"/>
</dbReference>
<accession>A0A834TU58</accession>
<feature type="compositionally biased region" description="Basic and acidic residues" evidence="6">
    <location>
        <begin position="914"/>
        <end position="923"/>
    </location>
</feature>
<feature type="region of interest" description="Disordered" evidence="6">
    <location>
        <begin position="524"/>
        <end position="599"/>
    </location>
</feature>
<evidence type="ECO:0000256" key="2">
    <source>
        <dbReference type="ARBA" id="ARBA00022771"/>
    </source>
</evidence>
<dbReference type="PANTHER" id="PTHR33304">
    <property type="match status" value="1"/>
</dbReference>
<dbReference type="InterPro" id="IPR011011">
    <property type="entry name" value="Znf_FYVE_PHD"/>
</dbReference>
<evidence type="ECO:0000256" key="6">
    <source>
        <dbReference type="SAM" id="MobiDB-lite"/>
    </source>
</evidence>
<dbReference type="InterPro" id="IPR001965">
    <property type="entry name" value="Znf_PHD"/>
</dbReference>
<evidence type="ECO:0000256" key="4">
    <source>
        <dbReference type="ARBA" id="ARBA00023015"/>
    </source>
</evidence>
<gene>
    <name evidence="8" type="ORF">G2W53_019732</name>
</gene>
<dbReference type="SMART" id="SM00249">
    <property type="entry name" value="PHD"/>
    <property type="match status" value="1"/>
</dbReference>
<dbReference type="GO" id="GO:0008270">
    <property type="term" value="F:zinc ion binding"/>
    <property type="evidence" value="ECO:0007669"/>
    <property type="project" value="UniProtKB-KW"/>
</dbReference>
<evidence type="ECO:0000256" key="1">
    <source>
        <dbReference type="ARBA" id="ARBA00022723"/>
    </source>
</evidence>
<dbReference type="InterPro" id="IPR049914">
    <property type="entry name" value="PHD1-3/5-6"/>
</dbReference>